<name>A0A1C7NRV4_9FUNG</name>
<dbReference type="InParanoid" id="A0A1C7NRV4"/>
<dbReference type="OrthoDB" id="3232309at2759"/>
<organism evidence="4 5">
    <name type="scientific">Choanephora cucurbitarum</name>
    <dbReference type="NCBI Taxonomy" id="101091"/>
    <lineage>
        <taxon>Eukaryota</taxon>
        <taxon>Fungi</taxon>
        <taxon>Fungi incertae sedis</taxon>
        <taxon>Mucoromycota</taxon>
        <taxon>Mucoromycotina</taxon>
        <taxon>Mucoromycetes</taxon>
        <taxon>Mucorales</taxon>
        <taxon>Mucorineae</taxon>
        <taxon>Choanephoraceae</taxon>
        <taxon>Choanephoroideae</taxon>
        <taxon>Choanephora</taxon>
    </lineage>
</organism>
<dbReference type="Pfam" id="PF00615">
    <property type="entry name" value="RGS"/>
    <property type="match status" value="1"/>
</dbReference>
<feature type="domain" description="RGS" evidence="3">
    <location>
        <begin position="36"/>
        <end position="181"/>
    </location>
</feature>
<keyword evidence="5" id="KW-1185">Reference proteome</keyword>
<dbReference type="EMBL" id="LUGH01000002">
    <property type="protein sequence ID" value="OBZ91861.1"/>
    <property type="molecule type" value="Genomic_DNA"/>
</dbReference>
<dbReference type="AlphaFoldDB" id="A0A1C7NRV4"/>
<feature type="transmembrane region" description="Helical" evidence="2">
    <location>
        <begin position="188"/>
        <end position="211"/>
    </location>
</feature>
<evidence type="ECO:0000256" key="2">
    <source>
        <dbReference type="SAM" id="Phobius"/>
    </source>
</evidence>
<feature type="compositionally biased region" description="Basic residues" evidence="1">
    <location>
        <begin position="261"/>
        <end position="272"/>
    </location>
</feature>
<feature type="non-terminal residue" evidence="4">
    <location>
        <position position="1"/>
    </location>
</feature>
<dbReference type="InterPro" id="IPR016137">
    <property type="entry name" value="RGS"/>
</dbReference>
<keyword evidence="2" id="KW-1133">Transmembrane helix</keyword>
<sequence>GPNYRYSFFKDFTVSFKRWFYKGNQTELKGLELEHVLRGITKQPISLYEFKSYLQNKEHTGENLEFYYWYKDYKERFESLPDNKKAKSPPPSQCYTPEFDKERKEMREKNGYQPFREEVEATLKTFFNKTDSFKTLYLDPAVLKYTLYYAAETTHPDVFEAAYEQTYRFMKNTSFKNFIHTGVQNVRYGVVVAYLTMAFLHLALVPMILFNTYTLHMSRWSRMVVFSLMFGFVSMLLCGRTGFCGLRCLMKKRQIPDHLLKNHPGRKDKKSKSSNQVDIKKPSDIESNQKPDATNITRVLDKEVIKYGRVTTAVTALVVGITTEKS</sequence>
<comment type="caution">
    <text evidence="4">The sequence shown here is derived from an EMBL/GenBank/DDBJ whole genome shotgun (WGS) entry which is preliminary data.</text>
</comment>
<feature type="transmembrane region" description="Helical" evidence="2">
    <location>
        <begin position="223"/>
        <end position="243"/>
    </location>
</feature>
<dbReference type="PROSITE" id="PS50132">
    <property type="entry name" value="RGS"/>
    <property type="match status" value="1"/>
</dbReference>
<keyword evidence="2" id="KW-0812">Transmembrane</keyword>
<protein>
    <recommendedName>
        <fullName evidence="3">RGS domain-containing protein</fullName>
    </recommendedName>
</protein>
<dbReference type="PANTHER" id="PTHR39466:SF1">
    <property type="entry name" value="RGS DOMAIN-CONTAINING PROTEIN"/>
    <property type="match status" value="1"/>
</dbReference>
<proteinExistence type="predicted"/>
<feature type="region of interest" description="Disordered" evidence="1">
    <location>
        <begin position="259"/>
        <end position="292"/>
    </location>
</feature>
<dbReference type="Gene3D" id="1.10.167.10">
    <property type="entry name" value="Regulator of G-protein Signalling 4, domain 2"/>
    <property type="match status" value="1"/>
</dbReference>
<accession>A0A1C7NRV4</accession>
<evidence type="ECO:0000313" key="4">
    <source>
        <dbReference type="EMBL" id="OBZ91861.1"/>
    </source>
</evidence>
<feature type="compositionally biased region" description="Basic and acidic residues" evidence="1">
    <location>
        <begin position="278"/>
        <end position="289"/>
    </location>
</feature>
<dbReference type="InterPro" id="IPR036305">
    <property type="entry name" value="RGS_sf"/>
</dbReference>
<dbReference type="Proteomes" id="UP000093000">
    <property type="component" value="Unassembled WGS sequence"/>
</dbReference>
<dbReference type="PANTHER" id="PTHR39466">
    <property type="entry name" value="RGS DOMAIN-CONTAINING PROTEIN"/>
    <property type="match status" value="1"/>
</dbReference>
<gene>
    <name evidence="4" type="ORF">A0J61_00090</name>
</gene>
<evidence type="ECO:0000313" key="5">
    <source>
        <dbReference type="Proteomes" id="UP000093000"/>
    </source>
</evidence>
<dbReference type="SUPFAM" id="SSF48097">
    <property type="entry name" value="Regulator of G-protein signaling, RGS"/>
    <property type="match status" value="1"/>
</dbReference>
<reference evidence="4 5" key="1">
    <citation type="submission" date="2016-03" db="EMBL/GenBank/DDBJ databases">
        <title>Choanephora cucurbitarum.</title>
        <authorList>
            <person name="Min B."/>
            <person name="Park H."/>
            <person name="Park J.-H."/>
            <person name="Shin H.-D."/>
            <person name="Choi I.-G."/>
        </authorList>
    </citation>
    <scope>NUCLEOTIDE SEQUENCE [LARGE SCALE GENOMIC DNA]</scope>
    <source>
        <strain evidence="4 5">KUS-F28377</strain>
    </source>
</reference>
<keyword evidence="2" id="KW-0472">Membrane</keyword>
<dbReference type="InterPro" id="IPR044926">
    <property type="entry name" value="RGS_subdomain_2"/>
</dbReference>
<evidence type="ECO:0000256" key="1">
    <source>
        <dbReference type="SAM" id="MobiDB-lite"/>
    </source>
</evidence>
<evidence type="ECO:0000259" key="3">
    <source>
        <dbReference type="PROSITE" id="PS50132"/>
    </source>
</evidence>